<gene>
    <name evidence="2" type="ORF">HXO88_03995</name>
</gene>
<keyword evidence="1" id="KW-0812">Transmembrane</keyword>
<organism evidence="2 3">
    <name type="scientific">Streptococcus intermedius</name>
    <dbReference type="NCBI Taxonomy" id="1338"/>
    <lineage>
        <taxon>Bacteria</taxon>
        <taxon>Bacillati</taxon>
        <taxon>Bacillota</taxon>
        <taxon>Bacilli</taxon>
        <taxon>Lactobacillales</taxon>
        <taxon>Streptococcaceae</taxon>
        <taxon>Streptococcus</taxon>
        <taxon>Streptococcus anginosus group</taxon>
    </lineage>
</organism>
<evidence type="ECO:0000256" key="1">
    <source>
        <dbReference type="SAM" id="Phobius"/>
    </source>
</evidence>
<accession>A0A930RCU0</accession>
<protein>
    <submittedName>
        <fullName evidence="2">Uncharacterized protein</fullName>
    </submittedName>
</protein>
<sequence>MKVKKSELVVAREKLYSSQELLKEHLTAARSKVQDLLSSPHFTSKTKDAINAELTHYSLLLLLIGTVSGVVAGAIAGTAFGTFNTLGKFWKPRFYDDIKKGAYGLYDGARELGKATIARTGDIVNSASKTIQNTGKAIGNVLGSVRMPKLSWRWCR</sequence>
<dbReference type="EMBL" id="JABZYP010000011">
    <property type="protein sequence ID" value="MBF1712887.1"/>
    <property type="molecule type" value="Genomic_DNA"/>
</dbReference>
<dbReference type="AlphaFoldDB" id="A0A930RCU0"/>
<comment type="caution">
    <text evidence="2">The sequence shown here is derived from an EMBL/GenBank/DDBJ whole genome shotgun (WGS) entry which is preliminary data.</text>
</comment>
<feature type="transmembrane region" description="Helical" evidence="1">
    <location>
        <begin position="57"/>
        <end position="83"/>
    </location>
</feature>
<dbReference type="RefSeq" id="WP_003075000.1">
    <property type="nucleotide sequence ID" value="NZ_CP053999.1"/>
</dbReference>
<keyword evidence="1" id="KW-0472">Membrane</keyword>
<keyword evidence="1" id="KW-1133">Transmembrane helix</keyword>
<evidence type="ECO:0000313" key="2">
    <source>
        <dbReference type="EMBL" id="MBF1712887.1"/>
    </source>
</evidence>
<name>A0A930RCU0_STRIT</name>
<evidence type="ECO:0000313" key="3">
    <source>
        <dbReference type="Proteomes" id="UP000721045"/>
    </source>
</evidence>
<reference evidence="2" key="1">
    <citation type="submission" date="2020-04" db="EMBL/GenBank/DDBJ databases">
        <title>Deep metagenomics examines the oral microbiome during advanced dental caries in children, revealing novel taxa and co-occurrences with host molecules.</title>
        <authorList>
            <person name="Baker J.L."/>
            <person name="Morton J.T."/>
            <person name="Dinis M."/>
            <person name="Alvarez R."/>
            <person name="Tran N.C."/>
            <person name="Knight R."/>
            <person name="Edlund A."/>
        </authorList>
    </citation>
    <scope>NUCLEOTIDE SEQUENCE</scope>
    <source>
        <strain evidence="2">JCVI_23_bin.22</strain>
    </source>
</reference>
<dbReference type="Proteomes" id="UP000721045">
    <property type="component" value="Unassembled WGS sequence"/>
</dbReference>
<proteinExistence type="predicted"/>